<accession>U3CIJ8</accession>
<evidence type="ECO:0000256" key="2">
    <source>
        <dbReference type="ARBA" id="ARBA00023315"/>
    </source>
</evidence>
<dbReference type="Pfam" id="PF00583">
    <property type="entry name" value="Acetyltransf_1"/>
    <property type="match status" value="1"/>
</dbReference>
<keyword evidence="5" id="KW-1185">Reference proteome</keyword>
<dbReference type="InterPro" id="IPR016181">
    <property type="entry name" value="Acyl_CoA_acyltransferase"/>
</dbReference>
<dbReference type="Proteomes" id="UP000016567">
    <property type="component" value="Unassembled WGS sequence"/>
</dbReference>
<dbReference type="CDD" id="cd04301">
    <property type="entry name" value="NAT_SF"/>
    <property type="match status" value="1"/>
</dbReference>
<dbReference type="PANTHER" id="PTHR43420:SF51">
    <property type="entry name" value="PEPTIDYL-LYSINE N-ACETYLTRANSFERASE YIAC"/>
    <property type="match status" value="1"/>
</dbReference>
<dbReference type="EMBL" id="BATL01000119">
    <property type="protein sequence ID" value="GAD78073.1"/>
    <property type="molecule type" value="Genomic_DNA"/>
</dbReference>
<dbReference type="PROSITE" id="PS51186">
    <property type="entry name" value="GNAT"/>
    <property type="match status" value="1"/>
</dbReference>
<sequence>MSEFIITPAKADDLESLNDMMFELHHEHHIKEPGLFKSPEDIEQEKSVARYLDNPECLVYKATMEQKIVGFITGHFCELSSTVSQPIMMGSVDELYVVPYYRKKGIAKALIKKIESTFIDYGVEQIFVEVWHFNQTARSFYNEQGFMHHIHWLRKPVSNKSK</sequence>
<dbReference type="InterPro" id="IPR050680">
    <property type="entry name" value="YpeA/RimI_acetyltransf"/>
</dbReference>
<proteinExistence type="predicted"/>
<dbReference type="Gene3D" id="3.40.630.30">
    <property type="match status" value="1"/>
</dbReference>
<protein>
    <recommendedName>
        <fullName evidence="3">N-acetyltransferase domain-containing protein</fullName>
    </recommendedName>
</protein>
<reference evidence="4 5" key="1">
    <citation type="submission" date="2013-09" db="EMBL/GenBank/DDBJ databases">
        <title>Whole genome shotgun sequence of Vibrio azureus NBRC 104587.</title>
        <authorList>
            <person name="Isaki S."/>
            <person name="Hosoyama A."/>
            <person name="Numata M."/>
            <person name="Hashimoto M."/>
            <person name="Hosoyama Y."/>
            <person name="Tsuchikane K."/>
            <person name="Noguchi M."/>
            <person name="Hirakata S."/>
            <person name="Ichikawa N."/>
            <person name="Ohji S."/>
            <person name="Yamazoe A."/>
            <person name="Fujita N."/>
        </authorList>
    </citation>
    <scope>NUCLEOTIDE SEQUENCE [LARGE SCALE GENOMIC DNA]</scope>
    <source>
        <strain evidence="4 5">NBRC 104587</strain>
    </source>
</reference>
<organism evidence="4 5">
    <name type="scientific">Vibrio azureus NBRC 104587</name>
    <dbReference type="NCBI Taxonomy" id="1219077"/>
    <lineage>
        <taxon>Bacteria</taxon>
        <taxon>Pseudomonadati</taxon>
        <taxon>Pseudomonadota</taxon>
        <taxon>Gammaproteobacteria</taxon>
        <taxon>Vibrionales</taxon>
        <taxon>Vibrionaceae</taxon>
        <taxon>Vibrio</taxon>
    </lineage>
</organism>
<dbReference type="SUPFAM" id="SSF55729">
    <property type="entry name" value="Acyl-CoA N-acyltransferases (Nat)"/>
    <property type="match status" value="1"/>
</dbReference>
<dbReference type="OrthoDB" id="5637518at2"/>
<dbReference type="RefSeq" id="WP_021711808.1">
    <property type="nucleotide sequence ID" value="NZ_BAOB01000515.1"/>
</dbReference>
<keyword evidence="2" id="KW-0012">Acyltransferase</keyword>
<gene>
    <name evidence="4" type="ORF">VAZ01S_119_00010</name>
</gene>
<name>U3CIJ8_9VIBR</name>
<dbReference type="PANTHER" id="PTHR43420">
    <property type="entry name" value="ACETYLTRANSFERASE"/>
    <property type="match status" value="1"/>
</dbReference>
<evidence type="ECO:0000256" key="1">
    <source>
        <dbReference type="ARBA" id="ARBA00022679"/>
    </source>
</evidence>
<comment type="caution">
    <text evidence="4">The sequence shown here is derived from an EMBL/GenBank/DDBJ whole genome shotgun (WGS) entry which is preliminary data.</text>
</comment>
<evidence type="ECO:0000313" key="5">
    <source>
        <dbReference type="Proteomes" id="UP000016567"/>
    </source>
</evidence>
<dbReference type="eggNOG" id="COG0456">
    <property type="taxonomic scope" value="Bacteria"/>
</dbReference>
<evidence type="ECO:0000313" key="4">
    <source>
        <dbReference type="EMBL" id="GAD78073.1"/>
    </source>
</evidence>
<keyword evidence="1" id="KW-0808">Transferase</keyword>
<dbReference type="STRING" id="1219077.VAZ01S_119_00010"/>
<dbReference type="AlphaFoldDB" id="U3CIJ8"/>
<evidence type="ECO:0000259" key="3">
    <source>
        <dbReference type="PROSITE" id="PS51186"/>
    </source>
</evidence>
<feature type="domain" description="N-acetyltransferase" evidence="3">
    <location>
        <begin position="4"/>
        <end position="162"/>
    </location>
</feature>
<dbReference type="GO" id="GO:0016747">
    <property type="term" value="F:acyltransferase activity, transferring groups other than amino-acyl groups"/>
    <property type="evidence" value="ECO:0007669"/>
    <property type="project" value="InterPro"/>
</dbReference>
<dbReference type="InterPro" id="IPR000182">
    <property type="entry name" value="GNAT_dom"/>
</dbReference>